<evidence type="ECO:0000256" key="1">
    <source>
        <dbReference type="SAM" id="MobiDB-lite"/>
    </source>
</evidence>
<gene>
    <name evidence="2" type="ORF">CcaverHIS019_0102860</name>
</gene>
<evidence type="ECO:0000313" key="3">
    <source>
        <dbReference type="Proteomes" id="UP001233271"/>
    </source>
</evidence>
<dbReference type="KEGG" id="ccac:CcaHIS019_0102860"/>
<dbReference type="EMBL" id="AP028212">
    <property type="protein sequence ID" value="BEI87568.1"/>
    <property type="molecule type" value="Genomic_DNA"/>
</dbReference>
<feature type="region of interest" description="Disordered" evidence="1">
    <location>
        <begin position="530"/>
        <end position="562"/>
    </location>
</feature>
<dbReference type="AlphaFoldDB" id="A0AA48ID79"/>
<organism evidence="2 3">
    <name type="scientific">Cutaneotrichosporon cavernicola</name>
    <dbReference type="NCBI Taxonomy" id="279322"/>
    <lineage>
        <taxon>Eukaryota</taxon>
        <taxon>Fungi</taxon>
        <taxon>Dikarya</taxon>
        <taxon>Basidiomycota</taxon>
        <taxon>Agaricomycotina</taxon>
        <taxon>Tremellomycetes</taxon>
        <taxon>Trichosporonales</taxon>
        <taxon>Trichosporonaceae</taxon>
        <taxon>Cutaneotrichosporon</taxon>
    </lineage>
</organism>
<reference evidence="2" key="1">
    <citation type="journal article" date="2023" name="BMC Genomics">
        <title>Chromosome-level genome assemblies of Cutaneotrichosporon spp. (Trichosporonales, Basidiomycota) reveal imbalanced evolution between nucleotide sequences and chromosome synteny.</title>
        <authorList>
            <person name="Kobayashi Y."/>
            <person name="Kayamori A."/>
            <person name="Aoki K."/>
            <person name="Shiwa Y."/>
            <person name="Matsutani M."/>
            <person name="Fujita N."/>
            <person name="Sugita T."/>
            <person name="Iwasaki W."/>
            <person name="Tanaka N."/>
            <person name="Takashima M."/>
        </authorList>
    </citation>
    <scope>NUCLEOTIDE SEQUENCE</scope>
    <source>
        <strain evidence="2">HIS019</strain>
    </source>
</reference>
<evidence type="ECO:0000313" key="2">
    <source>
        <dbReference type="EMBL" id="BEI87568.1"/>
    </source>
</evidence>
<protein>
    <submittedName>
        <fullName evidence="2">Uncharacterized protein</fullName>
    </submittedName>
</protein>
<keyword evidence="3" id="KW-1185">Reference proteome</keyword>
<dbReference type="Proteomes" id="UP001233271">
    <property type="component" value="Chromosome 1"/>
</dbReference>
<accession>A0AA48ID79</accession>
<dbReference type="GeneID" id="85491439"/>
<name>A0AA48ID79_9TREE</name>
<feature type="region of interest" description="Disordered" evidence="1">
    <location>
        <begin position="371"/>
        <end position="422"/>
    </location>
</feature>
<dbReference type="RefSeq" id="XP_060452834.1">
    <property type="nucleotide sequence ID" value="XM_060598633.1"/>
</dbReference>
<sequence length="562" mass="62116">MSLTVPPGVAALIKGGGRYTTSLSRMSTTSSASTESSITYIPPGAMSTVSTMTLPTFEDVFPTAGRAVPRFSFPRLRIGPPPLPDAELLSKIAILATPDAVMATDAYATAMVGVRRYAAAYKTSVPQRSIDSVTTDMNVFQAQAAWARGLHDTAVASARYLLSWIEGADLASKTSVSVDTDDAKMVQSALEDALLATVCMYTGSLEHAKLPPAIETAVEGMEADIAMAASSFEGLAVLLRLGHSAVQQIENHKLRAVNQATIVYGLLGKLASAVDAARIHQGRYERQTWDATVLLLKTRLLLFKLSVAISGLFVNEIRRYRDFSQDEKPKPSKAEIRSVQYGGWGDMTRDAFWDVVDLMLTLVQEHGEGVLTRVESDETDVEASEAEGDDEAVAAEDEEEQEQEEEGEESEPETSEDDEPAGLDGTLLAQVLLSFMRFREVMEGVWENLSSQKFEESFDRFIQPPVYEQVEQEDGTIRMVATAERDWQGWDLLGLELCRRMTRGELAEFEEHNLDVVLHKRWRAKLRAEQQRIRRSLSSTKRGPESDDDEEGGRGKRRKSYN</sequence>
<feature type="compositionally biased region" description="Acidic residues" evidence="1">
    <location>
        <begin position="377"/>
        <end position="421"/>
    </location>
</feature>
<proteinExistence type="predicted"/>